<keyword evidence="4 7" id="KW-1133">Transmembrane helix</keyword>
<evidence type="ECO:0000313" key="10">
    <source>
        <dbReference type="Proteomes" id="UP001199106"/>
    </source>
</evidence>
<keyword evidence="2" id="KW-0813">Transport</keyword>
<gene>
    <name evidence="9" type="ORF">G6011_04635</name>
</gene>
<evidence type="ECO:0000259" key="8">
    <source>
        <dbReference type="PROSITE" id="PS50850"/>
    </source>
</evidence>
<dbReference type="InterPro" id="IPR050930">
    <property type="entry name" value="MFS_Vesicular_Transporter"/>
</dbReference>
<feature type="region of interest" description="Disordered" evidence="6">
    <location>
        <begin position="207"/>
        <end position="235"/>
    </location>
</feature>
<evidence type="ECO:0000256" key="7">
    <source>
        <dbReference type="SAM" id="Phobius"/>
    </source>
</evidence>
<accession>A0AAD4IHI9</accession>
<feature type="domain" description="Major facilitator superfamily (MFS) profile" evidence="8">
    <location>
        <begin position="16"/>
        <end position="462"/>
    </location>
</feature>
<feature type="transmembrane region" description="Helical" evidence="7">
    <location>
        <begin position="177"/>
        <end position="196"/>
    </location>
</feature>
<feature type="transmembrane region" description="Helical" evidence="7">
    <location>
        <begin position="408"/>
        <end position="427"/>
    </location>
</feature>
<evidence type="ECO:0000256" key="2">
    <source>
        <dbReference type="ARBA" id="ARBA00022448"/>
    </source>
</evidence>
<dbReference type="GO" id="GO:0016020">
    <property type="term" value="C:membrane"/>
    <property type="evidence" value="ECO:0007669"/>
    <property type="project" value="UniProtKB-SubCell"/>
</dbReference>
<feature type="transmembrane region" description="Helical" evidence="7">
    <location>
        <begin position="61"/>
        <end position="79"/>
    </location>
</feature>
<evidence type="ECO:0000256" key="6">
    <source>
        <dbReference type="SAM" id="MobiDB-lite"/>
    </source>
</evidence>
<keyword evidence="10" id="KW-1185">Reference proteome</keyword>
<feature type="transmembrane region" description="Helical" evidence="7">
    <location>
        <begin position="357"/>
        <end position="377"/>
    </location>
</feature>
<dbReference type="SUPFAM" id="SSF103473">
    <property type="entry name" value="MFS general substrate transporter"/>
    <property type="match status" value="1"/>
</dbReference>
<reference evidence="9" key="1">
    <citation type="submission" date="2021-07" db="EMBL/GenBank/DDBJ databases">
        <title>Genome Resource of American Ginseng Black Spot Pathogen Alternaria panax.</title>
        <authorList>
            <person name="Qiu C."/>
            <person name="Wang W."/>
            <person name="Liu Z."/>
        </authorList>
    </citation>
    <scope>NUCLEOTIDE SEQUENCE</scope>
    <source>
        <strain evidence="9">BNCC115425</strain>
    </source>
</reference>
<protein>
    <recommendedName>
        <fullName evidence="8">Major facilitator superfamily (MFS) profile domain-containing protein</fullName>
    </recommendedName>
</protein>
<evidence type="ECO:0000313" key="9">
    <source>
        <dbReference type="EMBL" id="KAG9194600.1"/>
    </source>
</evidence>
<keyword evidence="5 7" id="KW-0472">Membrane</keyword>
<dbReference type="Pfam" id="PF07690">
    <property type="entry name" value="MFS_1"/>
    <property type="match status" value="1"/>
</dbReference>
<feature type="transmembrane region" description="Helical" evidence="7">
    <location>
        <begin position="91"/>
        <end position="116"/>
    </location>
</feature>
<dbReference type="CDD" id="cd17325">
    <property type="entry name" value="MFS_MdtG_SLC18_like"/>
    <property type="match status" value="1"/>
</dbReference>
<evidence type="ECO:0000256" key="1">
    <source>
        <dbReference type="ARBA" id="ARBA00004141"/>
    </source>
</evidence>
<dbReference type="Proteomes" id="UP001199106">
    <property type="component" value="Unassembled WGS sequence"/>
</dbReference>
<comment type="caution">
    <text evidence="9">The sequence shown here is derived from an EMBL/GenBank/DDBJ whole genome shotgun (WGS) entry which is preliminary data.</text>
</comment>
<dbReference type="GO" id="GO:0022857">
    <property type="term" value="F:transmembrane transporter activity"/>
    <property type="evidence" value="ECO:0007669"/>
    <property type="project" value="InterPro"/>
</dbReference>
<name>A0AAD4IHI9_9PLEO</name>
<dbReference type="PANTHER" id="PTHR23506">
    <property type="entry name" value="GH10249P"/>
    <property type="match status" value="1"/>
</dbReference>
<organism evidence="9 10">
    <name type="scientific">Alternaria panax</name>
    <dbReference type="NCBI Taxonomy" id="48097"/>
    <lineage>
        <taxon>Eukaryota</taxon>
        <taxon>Fungi</taxon>
        <taxon>Dikarya</taxon>
        <taxon>Ascomycota</taxon>
        <taxon>Pezizomycotina</taxon>
        <taxon>Dothideomycetes</taxon>
        <taxon>Pleosporomycetidae</taxon>
        <taxon>Pleosporales</taxon>
        <taxon>Pleosporineae</taxon>
        <taxon>Pleosporaceae</taxon>
        <taxon>Alternaria</taxon>
        <taxon>Alternaria sect. Panax</taxon>
    </lineage>
</organism>
<proteinExistence type="predicted"/>
<evidence type="ECO:0000256" key="4">
    <source>
        <dbReference type="ARBA" id="ARBA00022989"/>
    </source>
</evidence>
<dbReference type="InterPro" id="IPR036259">
    <property type="entry name" value="MFS_trans_sf"/>
</dbReference>
<dbReference type="Gene3D" id="1.20.1250.20">
    <property type="entry name" value="MFS general substrate transporter like domains"/>
    <property type="match status" value="2"/>
</dbReference>
<keyword evidence="3 7" id="KW-0812">Transmembrane</keyword>
<dbReference type="InterPro" id="IPR020846">
    <property type="entry name" value="MFS_dom"/>
</dbReference>
<dbReference type="PANTHER" id="PTHR23506:SF37">
    <property type="entry name" value="MAJOR FACILITATOR SUPERFAMILY (MFS) PROFILE DOMAIN-CONTAINING PROTEIN"/>
    <property type="match status" value="1"/>
</dbReference>
<evidence type="ECO:0000256" key="5">
    <source>
        <dbReference type="ARBA" id="ARBA00023136"/>
    </source>
</evidence>
<dbReference type="AlphaFoldDB" id="A0AAD4IHI9"/>
<feature type="transmembrane region" description="Helical" evidence="7">
    <location>
        <begin position="439"/>
        <end position="458"/>
    </location>
</feature>
<feature type="transmembrane region" description="Helical" evidence="7">
    <location>
        <begin position="326"/>
        <end position="345"/>
    </location>
</feature>
<feature type="transmembrane region" description="Helical" evidence="7">
    <location>
        <begin position="259"/>
        <end position="278"/>
    </location>
</feature>
<feature type="transmembrane region" description="Helical" evidence="7">
    <location>
        <begin position="122"/>
        <end position="139"/>
    </location>
</feature>
<dbReference type="PROSITE" id="PS50850">
    <property type="entry name" value="MFS"/>
    <property type="match status" value="1"/>
</dbReference>
<feature type="transmembrane region" description="Helical" evidence="7">
    <location>
        <begin position="151"/>
        <end position="171"/>
    </location>
</feature>
<feature type="transmembrane region" description="Helical" evidence="7">
    <location>
        <begin position="298"/>
        <end position="319"/>
    </location>
</feature>
<evidence type="ECO:0000256" key="3">
    <source>
        <dbReference type="ARBA" id="ARBA00022692"/>
    </source>
</evidence>
<feature type="transmembrane region" description="Helical" evidence="7">
    <location>
        <begin position="12"/>
        <end position="41"/>
    </location>
</feature>
<comment type="subcellular location">
    <subcellularLocation>
        <location evidence="1">Membrane</location>
        <topology evidence="1">Multi-pass membrane protein</topology>
    </subcellularLocation>
</comment>
<dbReference type="EMBL" id="JAANER010000002">
    <property type="protein sequence ID" value="KAG9194600.1"/>
    <property type="molecule type" value="Genomic_DNA"/>
</dbReference>
<sequence>MPPPRGLQWRSHSLFIVFTVGMGAFVDLFLYGLIVPVLPFLLKDRIDLPDSQIQSTISNLLAVYAAASFAVSPIAGIIADKWSSSRQLPFLFGLTLLLLSTILLALGRSVAVLAIARFLQGASGGVVWTIGIAIVIETVGNENLGKTMGTIFSFISVAGLFSPIVGGLLYARTGYKGVFGVGISLIGIDFILRVLMVEKKVAAKYSSPDSHASDRNDHEDTEQTPLLSNNHPAVDRYRLPKPTNRFTSNFPILMLFRDASLLTAIWIGFMQALLLGSFDATIPLVASEQFSFDSLKAGLLFLPLGGADFLLGPVFGWCVDRYGTKPASVLGFTWLVPALVLLRLPTESGIVERLDNGHLIALYAGLLAMNGVGLAAINSPSFVEAGNLVERYYKANEDMFDQAPYAQLYGINSMVWSGGLTVGPLVAGKLRETVGYGNMNAVLAGLCGFTAVLAALCIGGRKKN</sequence>
<dbReference type="InterPro" id="IPR011701">
    <property type="entry name" value="MFS"/>
</dbReference>